<dbReference type="Gene3D" id="1.10.600.10">
    <property type="entry name" value="Farnesyl Diphosphate Synthase"/>
    <property type="match status" value="1"/>
</dbReference>
<dbReference type="GO" id="GO:0046872">
    <property type="term" value="F:metal ion binding"/>
    <property type="evidence" value="ECO:0007669"/>
    <property type="project" value="UniProtKB-KW"/>
</dbReference>
<organism evidence="3 4">
    <name type="scientific">Nocardia terpenica</name>
    <dbReference type="NCBI Taxonomy" id="455432"/>
    <lineage>
        <taxon>Bacteria</taxon>
        <taxon>Bacillati</taxon>
        <taxon>Actinomycetota</taxon>
        <taxon>Actinomycetes</taxon>
        <taxon>Mycobacteriales</taxon>
        <taxon>Nocardiaceae</taxon>
        <taxon>Nocardia</taxon>
    </lineage>
</organism>
<dbReference type="InterPro" id="IPR034686">
    <property type="entry name" value="Terpene_cyclase-like_2"/>
</dbReference>
<dbReference type="EC" id="4.2.3.-" evidence="2"/>
<keyword evidence="1 2" id="KW-0456">Lyase</keyword>
<dbReference type="Pfam" id="PF19086">
    <property type="entry name" value="Terpene_syn_C_2"/>
    <property type="match status" value="1"/>
</dbReference>
<evidence type="ECO:0000313" key="3">
    <source>
        <dbReference type="EMBL" id="QIS23576.1"/>
    </source>
</evidence>
<evidence type="ECO:0000256" key="2">
    <source>
        <dbReference type="RuleBase" id="RU366034"/>
    </source>
</evidence>
<keyword evidence="2" id="KW-0479">Metal-binding</keyword>
<name>A0A6G9ZEP5_9NOCA</name>
<dbReference type="PANTHER" id="PTHR35201">
    <property type="entry name" value="TERPENE SYNTHASE"/>
    <property type="match status" value="1"/>
</dbReference>
<dbReference type="EMBL" id="CP046173">
    <property type="protein sequence ID" value="QIS23576.1"/>
    <property type="molecule type" value="Genomic_DNA"/>
</dbReference>
<dbReference type="GO" id="GO:0010333">
    <property type="term" value="F:terpene synthase activity"/>
    <property type="evidence" value="ECO:0007669"/>
    <property type="project" value="InterPro"/>
</dbReference>
<dbReference type="SUPFAM" id="SSF48576">
    <property type="entry name" value="Terpenoid synthases"/>
    <property type="match status" value="1"/>
</dbReference>
<sequence>MPELNTAGMGWISQFGPFRDDTHRQRYADSFGAELPARILPDAPFGPALQVVANLFFWLWVFDDLLCDEVPPGQAANDQVVLLTKLARSAEIPSGPAVGSPYWPVASLGSLRHDLDQVASPRQVARWVAATHMYLLSNAAIAAYNTQGVIPDIDSYIALRIHSGAVKMTLMLVDVAHGYELPAEDMERPEIWALNEMVCAIVGCDNDLLTYYKEVTRGGANHNLITVLRAAGMSSAEAVHHTIAMRDRVFALFLRLRDQVAVGCGPGMRRYLDCLSNWIRAHLDWGLATARYHNPHDPKHLPHDYARTSHDASLKPLPIPTIAWWWDLLTP</sequence>
<accession>A0A6G9ZEP5</accession>
<reference evidence="3 4" key="1">
    <citation type="journal article" date="2019" name="ACS Chem. Biol.">
        <title>Identification and Mobilization of a Cryptic Antibiotic Biosynthesis Gene Locus from a Human-Pathogenic Nocardia Isolate.</title>
        <authorList>
            <person name="Herisse M."/>
            <person name="Ishida K."/>
            <person name="Porter J.L."/>
            <person name="Howden B."/>
            <person name="Hertweck C."/>
            <person name="Stinear T.P."/>
            <person name="Pidot S.J."/>
        </authorList>
    </citation>
    <scope>NUCLEOTIDE SEQUENCE [LARGE SCALE GENOMIC DNA]</scope>
    <source>
        <strain evidence="3 4">AUSMDU00012715</strain>
    </source>
</reference>
<dbReference type="Proteomes" id="UP000500953">
    <property type="component" value="Chromosome"/>
</dbReference>
<dbReference type="InterPro" id="IPR008949">
    <property type="entry name" value="Isoprenoid_synthase_dom_sf"/>
</dbReference>
<gene>
    <name evidence="3" type="ORF">F6W96_40205</name>
</gene>
<comment type="similarity">
    <text evidence="2">Belongs to the terpene synthase family.</text>
</comment>
<dbReference type="RefSeq" id="WP_167490900.1">
    <property type="nucleotide sequence ID" value="NZ_CP046173.1"/>
</dbReference>
<dbReference type="PANTHER" id="PTHR35201:SF4">
    <property type="entry name" value="BETA-PINACENE SYNTHASE-RELATED"/>
    <property type="match status" value="1"/>
</dbReference>
<evidence type="ECO:0000313" key="4">
    <source>
        <dbReference type="Proteomes" id="UP000500953"/>
    </source>
</evidence>
<comment type="cofactor">
    <cofactor evidence="2">
        <name>Mg(2+)</name>
        <dbReference type="ChEBI" id="CHEBI:18420"/>
    </cofactor>
</comment>
<keyword evidence="2" id="KW-0460">Magnesium</keyword>
<evidence type="ECO:0000256" key="1">
    <source>
        <dbReference type="ARBA" id="ARBA00023239"/>
    </source>
</evidence>
<dbReference type="AlphaFoldDB" id="A0A6G9ZEP5"/>
<proteinExistence type="inferred from homology"/>
<protein>
    <recommendedName>
        <fullName evidence="2">Terpene synthase</fullName>
        <ecNumber evidence="2">4.2.3.-</ecNumber>
    </recommendedName>
</protein>